<evidence type="ECO:0000256" key="4">
    <source>
        <dbReference type="ARBA" id="ARBA00022553"/>
    </source>
</evidence>
<evidence type="ECO:0000256" key="1">
    <source>
        <dbReference type="ARBA" id="ARBA00004514"/>
    </source>
</evidence>
<dbReference type="CDD" id="cd07595">
    <property type="entry name" value="BAR_RhoGAP_Rich-like"/>
    <property type="match status" value="1"/>
</dbReference>
<comment type="subcellular location">
    <subcellularLocation>
        <location evidence="1">Cytoplasm</location>
        <location evidence="1">Cytosol</location>
    </subcellularLocation>
</comment>
<protein>
    <submittedName>
        <fullName evidence="9">Rho GTPase-activating protein 17</fullName>
    </submittedName>
</protein>
<dbReference type="FunFam" id="1.10.555.10:FF:000001">
    <property type="entry name" value="Rho GTPase activating protein 44"/>
    <property type="match status" value="1"/>
</dbReference>
<keyword evidence="2" id="KW-0343">GTPase activation</keyword>
<dbReference type="PANTHER" id="PTHR14130">
    <property type="entry name" value="3BP-1 RELATED RHOGAP"/>
    <property type="match status" value="1"/>
</dbReference>
<feature type="region of interest" description="Disordered" evidence="6">
    <location>
        <begin position="459"/>
        <end position="479"/>
    </location>
</feature>
<feature type="domain" description="BAR" evidence="8">
    <location>
        <begin position="14"/>
        <end position="249"/>
    </location>
</feature>
<dbReference type="Proteomes" id="UP001163046">
    <property type="component" value="Unassembled WGS sequence"/>
</dbReference>
<dbReference type="GO" id="GO:0005096">
    <property type="term" value="F:GTPase activator activity"/>
    <property type="evidence" value="ECO:0007669"/>
    <property type="project" value="UniProtKB-KW"/>
</dbReference>
<keyword evidence="3" id="KW-0963">Cytoplasm</keyword>
<dbReference type="GO" id="GO:0032956">
    <property type="term" value="P:regulation of actin cytoskeleton organization"/>
    <property type="evidence" value="ECO:0007669"/>
    <property type="project" value="TreeGrafter"/>
</dbReference>
<proteinExistence type="predicted"/>
<dbReference type="AlphaFoldDB" id="A0A9X0CIJ1"/>
<dbReference type="EMBL" id="MU827778">
    <property type="protein sequence ID" value="KAJ7340507.1"/>
    <property type="molecule type" value="Genomic_DNA"/>
</dbReference>
<dbReference type="PROSITE" id="PS50238">
    <property type="entry name" value="RHOGAP"/>
    <property type="match status" value="1"/>
</dbReference>
<dbReference type="OrthoDB" id="19923at2759"/>
<keyword evidence="5" id="KW-0175">Coiled coil</keyword>
<evidence type="ECO:0000313" key="10">
    <source>
        <dbReference type="Proteomes" id="UP001163046"/>
    </source>
</evidence>
<dbReference type="InterPro" id="IPR027267">
    <property type="entry name" value="AH/BAR_dom_sf"/>
</dbReference>
<dbReference type="PROSITE" id="PS51021">
    <property type="entry name" value="BAR"/>
    <property type="match status" value="1"/>
</dbReference>
<dbReference type="SUPFAM" id="SSF103657">
    <property type="entry name" value="BAR/IMD domain-like"/>
    <property type="match status" value="1"/>
</dbReference>
<dbReference type="PANTHER" id="PTHR14130:SF14">
    <property type="entry name" value="RHO GTPASE-ACTIVATING PROTEIN 92B"/>
    <property type="match status" value="1"/>
</dbReference>
<evidence type="ECO:0000313" key="9">
    <source>
        <dbReference type="EMBL" id="KAJ7340507.1"/>
    </source>
</evidence>
<feature type="region of interest" description="Disordered" evidence="6">
    <location>
        <begin position="523"/>
        <end position="593"/>
    </location>
</feature>
<keyword evidence="4" id="KW-0597">Phosphoprotein</keyword>
<name>A0A9X0CIJ1_9CNID</name>
<dbReference type="Gene3D" id="1.20.1270.60">
    <property type="entry name" value="Arfaptin homology (AH) domain/BAR domain"/>
    <property type="match status" value="1"/>
</dbReference>
<evidence type="ECO:0000259" key="8">
    <source>
        <dbReference type="PROSITE" id="PS51021"/>
    </source>
</evidence>
<dbReference type="FunFam" id="1.20.1270.60:FF:000053">
    <property type="entry name" value="SH3 domain-binding protein 1"/>
    <property type="match status" value="1"/>
</dbReference>
<sequence length="593" mass="65621">MKKQFYRVKQLADQRVGRAEKTEILTEDLQHVEKTVDKIRQACQTTNKRLAASMQGTGMDLDKRLRKLHQTALAQSMLESGQQLGEGSLLGEVMQKAGDVQSSLARELAEYEMQVENNVLAPMTSLLENDIPNITQTKKKLTKTRLDMDTVKSRWLAAVKVSHGANKDMYAAAAKAESLKEDYEEQTTKFEACQDTLTTELLKFVAREGEYSNWIIKFIEAQMEYHKRSVMALDNILPTLKSLLDESELQPVYGCPLEDHLRIQEREIAFVIEECVTLLYKEAMDEQGLFRLAGSAVKIRKLTAEFDAGLVDLSEFEFDVHVVTGALKQYLRELPEPLMTSKLYNEWIQASTTQDNGAKLQAYWTIVEKMPPLYKANLRYLITFLGKLSENSEVNKMSASNIAIVIAPNIIWSSDDEGGVNVQHTGVQSSIVEAFIQHYQWFFPGEIDFSRKTTSEANGVNQASCDKSSQQKKGPGEYTSVTGDFLEEVVSLINLKGVDGCTSPADNLQESDTTKPAIIDVEQIPALTAGTPPGKKKGAPPALVKFMGSSSPGFAAAAPPLPGPKPTATSVGPSRPVNAPPPPPSKPTKKENR</sequence>
<dbReference type="InterPro" id="IPR004148">
    <property type="entry name" value="BAR_dom"/>
</dbReference>
<evidence type="ECO:0000256" key="3">
    <source>
        <dbReference type="ARBA" id="ARBA00022490"/>
    </source>
</evidence>
<dbReference type="InterPro" id="IPR047165">
    <property type="entry name" value="RHG17/44/SH3BP1-like"/>
</dbReference>
<reference evidence="9" key="1">
    <citation type="submission" date="2023-01" db="EMBL/GenBank/DDBJ databases">
        <title>Genome assembly of the deep-sea coral Lophelia pertusa.</title>
        <authorList>
            <person name="Herrera S."/>
            <person name="Cordes E."/>
        </authorList>
    </citation>
    <scope>NUCLEOTIDE SEQUENCE</scope>
    <source>
        <strain evidence="9">USNM1676648</strain>
        <tissue evidence="9">Polyp</tissue>
    </source>
</reference>
<feature type="coiled-coil region" evidence="5">
    <location>
        <begin position="166"/>
        <end position="196"/>
    </location>
</feature>
<dbReference type="Gene3D" id="1.10.555.10">
    <property type="entry name" value="Rho GTPase activation protein"/>
    <property type="match status" value="1"/>
</dbReference>
<dbReference type="Pfam" id="PF03114">
    <property type="entry name" value="BAR"/>
    <property type="match status" value="1"/>
</dbReference>
<organism evidence="9 10">
    <name type="scientific">Desmophyllum pertusum</name>
    <dbReference type="NCBI Taxonomy" id="174260"/>
    <lineage>
        <taxon>Eukaryota</taxon>
        <taxon>Metazoa</taxon>
        <taxon>Cnidaria</taxon>
        <taxon>Anthozoa</taxon>
        <taxon>Hexacorallia</taxon>
        <taxon>Scleractinia</taxon>
        <taxon>Caryophylliina</taxon>
        <taxon>Caryophylliidae</taxon>
        <taxon>Desmophyllum</taxon>
    </lineage>
</organism>
<dbReference type="SMART" id="SM00721">
    <property type="entry name" value="BAR"/>
    <property type="match status" value="1"/>
</dbReference>
<feature type="domain" description="Rho-GAP" evidence="7">
    <location>
        <begin position="255"/>
        <end position="443"/>
    </location>
</feature>
<dbReference type="Pfam" id="PF00620">
    <property type="entry name" value="RhoGAP"/>
    <property type="match status" value="1"/>
</dbReference>
<evidence type="ECO:0000256" key="5">
    <source>
        <dbReference type="SAM" id="Coils"/>
    </source>
</evidence>
<dbReference type="InterPro" id="IPR008936">
    <property type="entry name" value="Rho_GTPase_activation_prot"/>
</dbReference>
<dbReference type="SMART" id="SM00324">
    <property type="entry name" value="RhoGAP"/>
    <property type="match status" value="1"/>
</dbReference>
<evidence type="ECO:0000256" key="2">
    <source>
        <dbReference type="ARBA" id="ARBA00022468"/>
    </source>
</evidence>
<feature type="compositionally biased region" description="Polar residues" evidence="6">
    <location>
        <begin position="459"/>
        <end position="472"/>
    </location>
</feature>
<dbReference type="GO" id="GO:0005829">
    <property type="term" value="C:cytosol"/>
    <property type="evidence" value="ECO:0007669"/>
    <property type="project" value="UniProtKB-SubCell"/>
</dbReference>
<dbReference type="GO" id="GO:0035020">
    <property type="term" value="P:regulation of Rac protein signal transduction"/>
    <property type="evidence" value="ECO:0007669"/>
    <property type="project" value="TreeGrafter"/>
</dbReference>
<accession>A0A9X0CIJ1</accession>
<feature type="compositionally biased region" description="Low complexity" evidence="6">
    <location>
        <begin position="548"/>
        <end position="558"/>
    </location>
</feature>
<evidence type="ECO:0000256" key="6">
    <source>
        <dbReference type="SAM" id="MobiDB-lite"/>
    </source>
</evidence>
<evidence type="ECO:0000259" key="7">
    <source>
        <dbReference type="PROSITE" id="PS50238"/>
    </source>
</evidence>
<dbReference type="GO" id="GO:0007165">
    <property type="term" value="P:signal transduction"/>
    <property type="evidence" value="ECO:0007669"/>
    <property type="project" value="InterPro"/>
</dbReference>
<keyword evidence="10" id="KW-1185">Reference proteome</keyword>
<dbReference type="InterPro" id="IPR000198">
    <property type="entry name" value="RhoGAP_dom"/>
</dbReference>
<dbReference type="SUPFAM" id="SSF48350">
    <property type="entry name" value="GTPase activation domain, GAP"/>
    <property type="match status" value="1"/>
</dbReference>
<comment type="caution">
    <text evidence="9">The sequence shown here is derived from an EMBL/GenBank/DDBJ whole genome shotgun (WGS) entry which is preliminary data.</text>
</comment>
<gene>
    <name evidence="9" type="primary">ARHGAP17</name>
    <name evidence="9" type="ORF">OS493_003259</name>
</gene>